<organism evidence="1">
    <name type="scientific">uncultured Caudovirales phage</name>
    <dbReference type="NCBI Taxonomy" id="2100421"/>
    <lineage>
        <taxon>Viruses</taxon>
        <taxon>Duplodnaviria</taxon>
        <taxon>Heunggongvirae</taxon>
        <taxon>Uroviricota</taxon>
        <taxon>Caudoviricetes</taxon>
        <taxon>Peduoviridae</taxon>
        <taxon>Maltschvirus</taxon>
        <taxon>Maltschvirus maltsch</taxon>
    </lineage>
</organism>
<evidence type="ECO:0000313" key="1">
    <source>
        <dbReference type="EMBL" id="CAB4144488.1"/>
    </source>
</evidence>
<accession>A0A6J5MCU4</accession>
<gene>
    <name evidence="1" type="ORF">UFOVP468_34</name>
</gene>
<name>A0A6J5MCU4_9CAUD</name>
<protein>
    <submittedName>
        <fullName evidence="1">Uncharacterized protein</fullName>
    </submittedName>
</protein>
<proteinExistence type="predicted"/>
<reference evidence="1" key="1">
    <citation type="submission" date="2020-04" db="EMBL/GenBank/DDBJ databases">
        <authorList>
            <person name="Chiriac C."/>
            <person name="Salcher M."/>
            <person name="Ghai R."/>
            <person name="Kavagutti S V."/>
        </authorList>
    </citation>
    <scope>NUCLEOTIDE SEQUENCE</scope>
</reference>
<sequence>MTDPLSGVQDILRKHIVKHAENLSHTLTFTVCDAVLEAVEKRVAKETKICCNYTLTSELRVFVDLHVSGDCYSSGPPVPLSKVLLYYIKEDRDEPVRALRRTLAIVEKALVEREKEIALSLEPTR</sequence>
<dbReference type="EMBL" id="LR796432">
    <property type="protein sequence ID" value="CAB4144488.1"/>
    <property type="molecule type" value="Genomic_DNA"/>
</dbReference>